<keyword evidence="6 9" id="KW-0238">DNA-binding</keyword>
<keyword evidence="7 9" id="KW-0010">Activator</keyword>
<dbReference type="NCBIfam" id="NF009365">
    <property type="entry name" value="PRK12722.1"/>
    <property type="match status" value="1"/>
</dbReference>
<evidence type="ECO:0000256" key="3">
    <source>
        <dbReference type="ARBA" id="ARBA00022795"/>
    </source>
</evidence>
<dbReference type="InterPro" id="IPR007944">
    <property type="entry name" value="FlhC"/>
</dbReference>
<evidence type="ECO:0000256" key="1">
    <source>
        <dbReference type="ARBA" id="ARBA00022490"/>
    </source>
</evidence>
<evidence type="ECO:0000256" key="5">
    <source>
        <dbReference type="ARBA" id="ARBA00023015"/>
    </source>
</evidence>
<keyword evidence="8 9" id="KW-0804">Transcription</keyword>
<sequence length="198" mass="22800">MSRTHPCLKKTKDTSELVQKSLLNEAHQTQLAISLINFGARVQVLETETTLSRDRLIRLYKELKGVSPSKGMLPFSEDWFLTWRPNIHASLFYSFYRFLLETAQVERIEAMLSAYRLYLEHTSSTDREPLLSFTRAWTLLRFIECDVLESCRCTCCQGQFVAHKLELKPNYVCGICHPPARAGKGRPDRISELEAMPA</sequence>
<keyword evidence="12" id="KW-1185">Reference proteome</keyword>
<keyword evidence="3 9" id="KW-1005">Bacterial flagellum biogenesis</keyword>
<dbReference type="OrthoDB" id="5570801at2"/>
<comment type="caution">
    <text evidence="11">The sequence shown here is derived from an EMBL/GenBank/DDBJ whole genome shotgun (WGS) entry which is preliminary data.</text>
</comment>
<feature type="binding site" evidence="9">
    <location>
        <position position="153"/>
    </location>
    <ligand>
        <name>Zn(2+)</name>
        <dbReference type="ChEBI" id="CHEBI:29105"/>
    </ligand>
</feature>
<evidence type="ECO:0000313" key="12">
    <source>
        <dbReference type="Proteomes" id="UP000054911"/>
    </source>
</evidence>
<keyword evidence="1 9" id="KW-0963">Cytoplasm</keyword>
<dbReference type="GO" id="GO:1902208">
    <property type="term" value="P:regulation of bacterial-type flagellum assembly"/>
    <property type="evidence" value="ECO:0007669"/>
    <property type="project" value="UniProtKB-UniRule"/>
</dbReference>
<keyword evidence="4 9" id="KW-0862">Zinc</keyword>
<dbReference type="GO" id="GO:0008270">
    <property type="term" value="F:zinc ion binding"/>
    <property type="evidence" value="ECO:0007669"/>
    <property type="project" value="UniProtKB-UniRule"/>
</dbReference>
<evidence type="ECO:0000256" key="8">
    <source>
        <dbReference type="ARBA" id="ARBA00023163"/>
    </source>
</evidence>
<feature type="binding site" evidence="9">
    <location>
        <position position="176"/>
    </location>
    <ligand>
        <name>Zn(2+)</name>
        <dbReference type="ChEBI" id="CHEBI:29105"/>
    </ligand>
</feature>
<dbReference type="EMBL" id="FCOE02000037">
    <property type="protein sequence ID" value="SAK92928.1"/>
    <property type="molecule type" value="Genomic_DNA"/>
</dbReference>
<organism evidence="11 12">
    <name type="scientific">Caballeronia pedi</name>
    <dbReference type="NCBI Taxonomy" id="1777141"/>
    <lineage>
        <taxon>Bacteria</taxon>
        <taxon>Pseudomonadati</taxon>
        <taxon>Pseudomonadota</taxon>
        <taxon>Betaproteobacteria</taxon>
        <taxon>Burkholderiales</taxon>
        <taxon>Burkholderiaceae</taxon>
        <taxon>Caballeronia</taxon>
    </lineage>
</organism>
<evidence type="ECO:0000256" key="2">
    <source>
        <dbReference type="ARBA" id="ARBA00022723"/>
    </source>
</evidence>
<keyword evidence="2 9" id="KW-0479">Metal-binding</keyword>
<dbReference type="Proteomes" id="UP000054911">
    <property type="component" value="Unassembled WGS sequence"/>
</dbReference>
<dbReference type="Pfam" id="PF05280">
    <property type="entry name" value="FlhC"/>
    <property type="match status" value="1"/>
</dbReference>
<dbReference type="GO" id="GO:0044781">
    <property type="term" value="P:bacterial-type flagellum organization"/>
    <property type="evidence" value="ECO:0007669"/>
    <property type="project" value="UniProtKB-KW"/>
</dbReference>
<proteinExistence type="inferred from homology"/>
<dbReference type="HAMAP" id="MF_01891">
    <property type="entry name" value="FhlC"/>
    <property type="match status" value="1"/>
</dbReference>
<accession>A0A158DED7</accession>
<evidence type="ECO:0000256" key="6">
    <source>
        <dbReference type="ARBA" id="ARBA00023125"/>
    </source>
</evidence>
<evidence type="ECO:0000256" key="10">
    <source>
        <dbReference type="PIRNR" id="PIRNR003159"/>
    </source>
</evidence>
<name>A0A158DED7_9BURK</name>
<gene>
    <name evidence="9" type="primary">flhC</name>
    <name evidence="11" type="ORF">AWB80_06737</name>
</gene>
<evidence type="ECO:0000313" key="11">
    <source>
        <dbReference type="EMBL" id="SAK92928.1"/>
    </source>
</evidence>
<protein>
    <recommendedName>
        <fullName evidence="9 10">Flagellar transcriptional regulator FlhC</fullName>
    </recommendedName>
</protein>
<comment type="similarity">
    <text evidence="9 10">Belongs to the FlhC family.</text>
</comment>
<evidence type="ECO:0000256" key="7">
    <source>
        <dbReference type="ARBA" id="ARBA00023159"/>
    </source>
</evidence>
<comment type="function">
    <text evidence="9">Functions in complex with FlhD as a master transcriptional regulator that regulates transcription of several flagellar and non-flagellar operons by binding to their promoter region. Activates expression of class 2 flagellar genes, including fliA, which is a flagellum-specific sigma factor that turns on the class 3 genes. Also regulates genes whose products function in a variety of physiological pathways.</text>
</comment>
<keyword evidence="5 9" id="KW-0805">Transcription regulation</keyword>
<comment type="subunit">
    <text evidence="9">Heterohexamer composed of two FlhC and four FlhD subunits. Each FlhC binds a FlhD dimer, forming a heterotrimer, and a hexamer assembles by dimerization of two heterotrimers.</text>
</comment>
<reference evidence="11" key="1">
    <citation type="submission" date="2016-01" db="EMBL/GenBank/DDBJ databases">
        <authorList>
            <person name="Peeters C."/>
        </authorList>
    </citation>
    <scope>NUCLEOTIDE SEQUENCE [LARGE SCALE GENOMIC DNA]</scope>
    <source>
        <strain evidence="11">LMG 29323</strain>
    </source>
</reference>
<evidence type="ECO:0000256" key="4">
    <source>
        <dbReference type="ARBA" id="ARBA00022833"/>
    </source>
</evidence>
<dbReference type="GO" id="GO:0005737">
    <property type="term" value="C:cytoplasm"/>
    <property type="evidence" value="ECO:0007669"/>
    <property type="project" value="UniProtKB-SubCell"/>
</dbReference>
<evidence type="ECO:0000256" key="9">
    <source>
        <dbReference type="HAMAP-Rule" id="MF_01891"/>
    </source>
</evidence>
<dbReference type="SUPFAM" id="SSF160930">
    <property type="entry name" value="FlhC-like"/>
    <property type="match status" value="1"/>
</dbReference>
<comment type="subcellular location">
    <subcellularLocation>
        <location evidence="9 10">Cytoplasm</location>
    </subcellularLocation>
</comment>
<dbReference type="PIRSF" id="PIRSF003159">
    <property type="entry name" value="FlhC"/>
    <property type="match status" value="1"/>
</dbReference>
<dbReference type="GO" id="GO:0003677">
    <property type="term" value="F:DNA binding"/>
    <property type="evidence" value="ECO:0007669"/>
    <property type="project" value="UniProtKB-UniRule"/>
</dbReference>
<dbReference type="STRING" id="1777141.AWB80_06737"/>
<dbReference type="GO" id="GO:0045893">
    <property type="term" value="P:positive regulation of DNA-templated transcription"/>
    <property type="evidence" value="ECO:0007669"/>
    <property type="project" value="InterPro"/>
</dbReference>
<dbReference type="RefSeq" id="WP_061179031.1">
    <property type="nucleotide sequence ID" value="NZ_FCOE02000037.1"/>
</dbReference>
<feature type="binding site" evidence="9">
    <location>
        <position position="156"/>
    </location>
    <ligand>
        <name>Zn(2+)</name>
        <dbReference type="ChEBI" id="CHEBI:29105"/>
    </ligand>
</feature>
<feature type="binding site" evidence="9">
    <location>
        <position position="173"/>
    </location>
    <ligand>
        <name>Zn(2+)</name>
        <dbReference type="ChEBI" id="CHEBI:29105"/>
    </ligand>
</feature>
<dbReference type="AlphaFoldDB" id="A0A158DED7"/>
<comment type="cofactor">
    <cofactor evidence="9">
        <name>Zn(2+)</name>
        <dbReference type="ChEBI" id="CHEBI:29105"/>
    </cofactor>
    <text evidence="9">Binds 1 zinc ion per subunit.</text>
</comment>